<dbReference type="PROSITE" id="PS01334">
    <property type="entry name" value="PYRASE_CYS"/>
    <property type="match status" value="1"/>
</dbReference>
<dbReference type="Gene3D" id="3.40.630.20">
    <property type="entry name" value="Peptidase C15, pyroglutamyl peptidase I-like"/>
    <property type="match status" value="1"/>
</dbReference>
<keyword evidence="5" id="KW-0788">Thiol protease</keyword>
<keyword evidence="3" id="KW-0645">Protease</keyword>
<evidence type="ECO:0000256" key="4">
    <source>
        <dbReference type="ARBA" id="ARBA00022801"/>
    </source>
</evidence>
<dbReference type="InterPro" id="IPR016125">
    <property type="entry name" value="Peptidase_C15-like"/>
</dbReference>
<dbReference type="GO" id="GO:0005829">
    <property type="term" value="C:cytosol"/>
    <property type="evidence" value="ECO:0007669"/>
    <property type="project" value="InterPro"/>
</dbReference>
<evidence type="ECO:0000256" key="3">
    <source>
        <dbReference type="ARBA" id="ARBA00022670"/>
    </source>
</evidence>
<dbReference type="AlphaFoldDB" id="A0A087BB75"/>
<dbReference type="SUPFAM" id="SSF53182">
    <property type="entry name" value="Pyrrolidone carboxyl peptidase (pyroglutamate aminopeptidase)"/>
    <property type="match status" value="1"/>
</dbReference>
<dbReference type="InterPro" id="IPR033694">
    <property type="entry name" value="PGPEP1_Cys_AS"/>
</dbReference>
<dbReference type="PIRSF" id="PIRSF015592">
    <property type="entry name" value="Prld-crbxl_pptds"/>
    <property type="match status" value="1"/>
</dbReference>
<comment type="caution">
    <text evidence="7">The sequence shown here is derived from an EMBL/GenBank/DDBJ whole genome shotgun (WGS) entry which is preliminary data.</text>
</comment>
<comment type="catalytic activity">
    <reaction evidence="6">
        <text>Release of an N-terminal pyroglutamyl group from a polypeptide, the second amino acid generally not being Pro.</text>
        <dbReference type="EC" id="3.4.19.3"/>
    </reaction>
</comment>
<evidence type="ECO:0000313" key="8">
    <source>
        <dbReference type="Proteomes" id="UP000029052"/>
    </source>
</evidence>
<feature type="active site" evidence="6">
    <location>
        <position position="158"/>
    </location>
</feature>
<dbReference type="InterPro" id="IPR000816">
    <property type="entry name" value="Peptidase_C15"/>
</dbReference>
<dbReference type="PANTHER" id="PTHR23402">
    <property type="entry name" value="PROTEASE FAMILY C15 PYROGLUTAMYL-PEPTIDASE I-RELATED"/>
    <property type="match status" value="1"/>
</dbReference>
<evidence type="ECO:0000256" key="6">
    <source>
        <dbReference type="PROSITE-ProRule" id="PRU10077"/>
    </source>
</evidence>
<evidence type="ECO:0000313" key="7">
    <source>
        <dbReference type="EMBL" id="KFI68275.1"/>
    </source>
</evidence>
<keyword evidence="4 7" id="KW-0378">Hydrolase</keyword>
<dbReference type="GO" id="GO:0016920">
    <property type="term" value="F:pyroglutamyl-peptidase activity"/>
    <property type="evidence" value="ECO:0007669"/>
    <property type="project" value="UniProtKB-EC"/>
</dbReference>
<sequence>MQELNVLVSGFNPYHDVDDNPSLLVPQTLAQQGLDYDPTDVNDPLYNVNVHIHSVMLEVSFTKAWPLLRETIEQVKPQIVIATGLKRASRGILLERCAENKKDTSRPDADNIIPTRPKIDENGPAAYWTGLPLRAILQAFTADHIPATLSSDAGTFVCNALFYRLQDWMTHHDHMLAGFVNLPLINEQPHPQHGLPLRSQVTAVQDMVRETVRYYVRNGNGGELLI</sequence>
<dbReference type="Pfam" id="PF01470">
    <property type="entry name" value="Peptidase_C15"/>
    <property type="match status" value="1"/>
</dbReference>
<evidence type="ECO:0000256" key="2">
    <source>
        <dbReference type="ARBA" id="ARBA00022490"/>
    </source>
</evidence>
<dbReference type="STRING" id="1692.BMAGN_0227"/>
<dbReference type="Proteomes" id="UP000029052">
    <property type="component" value="Unassembled WGS sequence"/>
</dbReference>
<proteinExistence type="inferred from homology"/>
<protein>
    <recommendedName>
        <fullName evidence="6">Pyroglutamyl-peptidase I</fullName>
        <ecNumber evidence="6">3.4.19.3</ecNumber>
    </recommendedName>
</protein>
<dbReference type="CDD" id="cd00501">
    <property type="entry name" value="Peptidase_C15"/>
    <property type="match status" value="1"/>
</dbReference>
<keyword evidence="2" id="KW-0963">Cytoplasm</keyword>
<dbReference type="EMBL" id="JGZB01000004">
    <property type="protein sequence ID" value="KFI68275.1"/>
    <property type="molecule type" value="Genomic_DNA"/>
</dbReference>
<evidence type="ECO:0000256" key="1">
    <source>
        <dbReference type="ARBA" id="ARBA00006641"/>
    </source>
</evidence>
<name>A0A087BB75_9BIFI</name>
<gene>
    <name evidence="7" type="ORF">BMAGN_0227</name>
</gene>
<dbReference type="PANTHER" id="PTHR23402:SF1">
    <property type="entry name" value="PYROGLUTAMYL-PEPTIDASE I"/>
    <property type="match status" value="1"/>
</dbReference>
<dbReference type="eggNOG" id="COG2039">
    <property type="taxonomic scope" value="Bacteria"/>
</dbReference>
<evidence type="ECO:0000256" key="5">
    <source>
        <dbReference type="ARBA" id="ARBA00022807"/>
    </source>
</evidence>
<comment type="similarity">
    <text evidence="1">Belongs to the peptidase C15 family.</text>
</comment>
<keyword evidence="8" id="KW-1185">Reference proteome</keyword>
<reference evidence="7 8" key="1">
    <citation type="submission" date="2014-03" db="EMBL/GenBank/DDBJ databases">
        <title>Genomics of Bifidobacteria.</title>
        <authorList>
            <person name="Ventura M."/>
            <person name="Milani C."/>
            <person name="Lugli G.A."/>
        </authorList>
    </citation>
    <scope>NUCLEOTIDE SEQUENCE [LARGE SCALE GENOMIC DNA]</scope>
    <source>
        <strain evidence="7 8">LMG 11591</strain>
    </source>
</reference>
<dbReference type="GO" id="GO:0006508">
    <property type="term" value="P:proteolysis"/>
    <property type="evidence" value="ECO:0007669"/>
    <property type="project" value="UniProtKB-KW"/>
</dbReference>
<organism evidence="7 8">
    <name type="scientific">Bifidobacterium magnum</name>
    <dbReference type="NCBI Taxonomy" id="1692"/>
    <lineage>
        <taxon>Bacteria</taxon>
        <taxon>Bacillati</taxon>
        <taxon>Actinomycetota</taxon>
        <taxon>Actinomycetes</taxon>
        <taxon>Bifidobacteriales</taxon>
        <taxon>Bifidobacteriaceae</taxon>
        <taxon>Bifidobacterium</taxon>
    </lineage>
</organism>
<accession>A0A087BB75</accession>
<dbReference type="EC" id="3.4.19.3" evidence="6"/>
<dbReference type="RefSeq" id="WP_022860032.1">
    <property type="nucleotide sequence ID" value="NZ_JGZB01000004.1"/>
</dbReference>
<dbReference type="InterPro" id="IPR036440">
    <property type="entry name" value="Peptidase_C15-like_sf"/>
</dbReference>
<dbReference type="PRINTS" id="PR00706">
    <property type="entry name" value="PYROGLUPTASE"/>
</dbReference>